<keyword evidence="3" id="KW-1185">Reference proteome</keyword>
<dbReference type="EMBL" id="JABBGJ010000002">
    <property type="protein sequence ID" value="NML96639.1"/>
    <property type="molecule type" value="Genomic_DNA"/>
</dbReference>
<evidence type="ECO:0000256" key="1">
    <source>
        <dbReference type="SAM" id="MobiDB-lite"/>
    </source>
</evidence>
<proteinExistence type="predicted"/>
<organism evidence="2 3">
    <name type="scientific">Paraburkholderia polaris</name>
    <dbReference type="NCBI Taxonomy" id="2728848"/>
    <lineage>
        <taxon>Bacteria</taxon>
        <taxon>Pseudomonadati</taxon>
        <taxon>Pseudomonadota</taxon>
        <taxon>Betaproteobacteria</taxon>
        <taxon>Burkholderiales</taxon>
        <taxon>Burkholderiaceae</taxon>
        <taxon>Paraburkholderia</taxon>
    </lineage>
</organism>
<feature type="region of interest" description="Disordered" evidence="1">
    <location>
        <begin position="41"/>
        <end position="62"/>
    </location>
</feature>
<accession>A0A848I571</accession>
<evidence type="ECO:0000313" key="2">
    <source>
        <dbReference type="EMBL" id="NML96639.1"/>
    </source>
</evidence>
<comment type="caution">
    <text evidence="2">The sequence shown here is derived from an EMBL/GenBank/DDBJ whole genome shotgun (WGS) entry which is preliminary data.</text>
</comment>
<reference evidence="2 3" key="1">
    <citation type="submission" date="2020-04" db="EMBL/GenBank/DDBJ databases">
        <title>Paraburkholderia sp. RP-4-7 isolated from soil.</title>
        <authorList>
            <person name="Dahal R.H."/>
        </authorList>
    </citation>
    <scope>NUCLEOTIDE SEQUENCE [LARGE SCALE GENOMIC DNA]</scope>
    <source>
        <strain evidence="2 3">RP-4-7</strain>
    </source>
</reference>
<protein>
    <submittedName>
        <fullName evidence="2">Uncharacterized protein</fullName>
    </submittedName>
</protein>
<dbReference type="RefSeq" id="WP_169483626.1">
    <property type="nucleotide sequence ID" value="NZ_JABBGJ010000002.1"/>
</dbReference>
<gene>
    <name evidence="2" type="ORF">HHL24_01490</name>
</gene>
<name>A0A848I571_9BURK</name>
<sequence>MSTVERPLFGGLLGVSSPTLVSAVPIAVRLRVTLTMSRALSREDNRASARRADGTRRDYRPVAAADQGEHAMDGQLFDDLVQSLREAR</sequence>
<feature type="compositionally biased region" description="Basic and acidic residues" evidence="1">
    <location>
        <begin position="41"/>
        <end position="60"/>
    </location>
</feature>
<dbReference type="AlphaFoldDB" id="A0A848I571"/>
<dbReference type="Proteomes" id="UP000544134">
    <property type="component" value="Unassembled WGS sequence"/>
</dbReference>
<evidence type="ECO:0000313" key="3">
    <source>
        <dbReference type="Proteomes" id="UP000544134"/>
    </source>
</evidence>